<reference evidence="1 2" key="1">
    <citation type="journal article" date="2017" name="Nature">
        <title>Atmospheric trace gases support primary production in Antarctic desert surface soil.</title>
        <authorList>
            <person name="Ji M."/>
            <person name="Greening C."/>
            <person name="Vanwonterghem I."/>
            <person name="Carere C.R."/>
            <person name="Bay S.K."/>
            <person name="Steen J.A."/>
            <person name="Montgomery K."/>
            <person name="Lines T."/>
            <person name="Beardall J."/>
            <person name="van Dorst J."/>
            <person name="Snape I."/>
            <person name="Stott M.B."/>
            <person name="Hugenholtz P."/>
            <person name="Ferrari B.C."/>
        </authorList>
    </citation>
    <scope>NUCLEOTIDE SEQUENCE [LARGE SCALE GENOMIC DNA]</scope>
    <source>
        <strain evidence="1">RRmetagenome_bin12</strain>
    </source>
</reference>
<evidence type="ECO:0000313" key="1">
    <source>
        <dbReference type="EMBL" id="PZR83278.1"/>
    </source>
</evidence>
<protein>
    <recommendedName>
        <fullName evidence="3">SHOCT domain-containing protein</fullName>
    </recommendedName>
</protein>
<gene>
    <name evidence="1" type="ORF">DLM65_02335</name>
</gene>
<proteinExistence type="predicted"/>
<evidence type="ECO:0008006" key="3">
    <source>
        <dbReference type="Google" id="ProtNLM"/>
    </source>
</evidence>
<evidence type="ECO:0000313" key="2">
    <source>
        <dbReference type="Proteomes" id="UP000248724"/>
    </source>
</evidence>
<organism evidence="1 2">
    <name type="scientific">Candidatus Aeolococcus gillhamiae</name>
    <dbReference type="NCBI Taxonomy" id="3127015"/>
    <lineage>
        <taxon>Bacteria</taxon>
        <taxon>Bacillati</taxon>
        <taxon>Candidatus Dormiibacterota</taxon>
        <taxon>Candidatus Dormibacteria</taxon>
        <taxon>Candidatus Aeolococcales</taxon>
        <taxon>Candidatus Aeolococcaceae</taxon>
        <taxon>Candidatus Aeolococcus</taxon>
    </lineage>
</organism>
<dbReference type="EMBL" id="QHBU01000039">
    <property type="protein sequence ID" value="PZR83278.1"/>
    <property type="molecule type" value="Genomic_DNA"/>
</dbReference>
<name>A0A2W6ADA9_9BACT</name>
<dbReference type="Proteomes" id="UP000248724">
    <property type="component" value="Unassembled WGS sequence"/>
</dbReference>
<accession>A0A2W6ADA9</accession>
<sequence length="69" mass="7464">MWWMIVVQVLIAAVVIAGVAFAVIALARRTDPVASAGPGSPCTILEGRLARGEIDEQEFQRRSSLLMKP</sequence>
<comment type="caution">
    <text evidence="1">The sequence shown here is derived from an EMBL/GenBank/DDBJ whole genome shotgun (WGS) entry which is preliminary data.</text>
</comment>
<dbReference type="AlphaFoldDB" id="A0A2W6ADA9"/>